<dbReference type="GO" id="GO:0016788">
    <property type="term" value="F:hydrolase activity, acting on ester bonds"/>
    <property type="evidence" value="ECO:0007669"/>
    <property type="project" value="InterPro"/>
</dbReference>
<evidence type="ECO:0000256" key="1">
    <source>
        <dbReference type="ARBA" id="ARBA00022801"/>
    </source>
</evidence>
<dbReference type="SUPFAM" id="SSF52266">
    <property type="entry name" value="SGNH hydrolase"/>
    <property type="match status" value="1"/>
</dbReference>
<evidence type="ECO:0000313" key="2">
    <source>
        <dbReference type="EMBL" id="VEP16573.1"/>
    </source>
</evidence>
<dbReference type="InterPro" id="IPR051058">
    <property type="entry name" value="GDSL_Est/Lipase"/>
</dbReference>
<dbReference type="AlphaFoldDB" id="A0A563VZ84"/>
<proteinExistence type="predicted"/>
<accession>A0A563VZ84</accession>
<dbReference type="Pfam" id="PF00657">
    <property type="entry name" value="Lipase_GDSL"/>
    <property type="match status" value="1"/>
</dbReference>
<dbReference type="PANTHER" id="PTHR45648:SF22">
    <property type="entry name" value="GDSL LIPASE_ACYLHYDROLASE FAMILY PROTEIN (AFU_ORTHOLOGUE AFUA_4G14700)"/>
    <property type="match status" value="1"/>
</dbReference>
<dbReference type="Gene3D" id="3.40.50.1110">
    <property type="entry name" value="SGNH hydrolase"/>
    <property type="match status" value="1"/>
</dbReference>
<gene>
    <name evidence="2" type="ORF">H1P_4660004</name>
</gene>
<dbReference type="CDD" id="cd01846">
    <property type="entry name" value="fatty_acyltransferase_like"/>
    <property type="match status" value="1"/>
</dbReference>
<sequence>MSLQTQSPEETPEDDLFFLWVGSNDYLSFIEDDESTPDVIETDFPETGRERRDAAIEVVDINIGGAIQDIIDAGGKDIVVFNLPDLDRTPLAQDLTSQDRRDLRKLTNLHNRRLSCLARKTERANPDVNIIEVDVNELFDDIRDDPNEFGFTNVTDNFTGIDVYTGINQPPSTGNPNEFLFWDSVHPTTTAQSLVTDLVMDELIDEGLIID</sequence>
<name>A0A563VZ84_9CYAN</name>
<keyword evidence="1" id="KW-0378">Hydrolase</keyword>
<dbReference type="EMBL" id="CAACVJ010000408">
    <property type="protein sequence ID" value="VEP16573.1"/>
    <property type="molecule type" value="Genomic_DNA"/>
</dbReference>
<dbReference type="InterPro" id="IPR036514">
    <property type="entry name" value="SGNH_hydro_sf"/>
</dbReference>
<dbReference type="PANTHER" id="PTHR45648">
    <property type="entry name" value="GDSL LIPASE/ACYLHYDROLASE FAMILY PROTEIN (AFU_ORTHOLOGUE AFUA_4G14700)"/>
    <property type="match status" value="1"/>
</dbReference>
<keyword evidence="3" id="KW-1185">Reference proteome</keyword>
<organism evidence="2 3">
    <name type="scientific">Hyella patelloides LEGE 07179</name>
    <dbReference type="NCBI Taxonomy" id="945734"/>
    <lineage>
        <taxon>Bacteria</taxon>
        <taxon>Bacillati</taxon>
        <taxon>Cyanobacteriota</taxon>
        <taxon>Cyanophyceae</taxon>
        <taxon>Pleurocapsales</taxon>
        <taxon>Hyellaceae</taxon>
        <taxon>Hyella</taxon>
    </lineage>
</organism>
<dbReference type="InterPro" id="IPR001087">
    <property type="entry name" value="GDSL"/>
</dbReference>
<reference evidence="2 3" key="1">
    <citation type="submission" date="2019-01" db="EMBL/GenBank/DDBJ databases">
        <authorList>
            <person name="Brito A."/>
        </authorList>
    </citation>
    <scope>NUCLEOTIDE SEQUENCE [LARGE SCALE GENOMIC DNA]</scope>
    <source>
        <strain evidence="2">1</strain>
    </source>
</reference>
<protein>
    <submittedName>
        <fullName evidence="2">Phospholipase/lecithinase/hemolysin</fullName>
    </submittedName>
</protein>
<dbReference type="Proteomes" id="UP000320055">
    <property type="component" value="Unassembled WGS sequence"/>
</dbReference>
<evidence type="ECO:0000313" key="3">
    <source>
        <dbReference type="Proteomes" id="UP000320055"/>
    </source>
</evidence>